<evidence type="ECO:0000313" key="10">
    <source>
        <dbReference type="Proteomes" id="UP000092460"/>
    </source>
</evidence>
<dbReference type="VEuPathDB" id="VectorBase:GPPI035528"/>
<evidence type="ECO:0008006" key="11">
    <source>
        <dbReference type="Google" id="ProtNLM"/>
    </source>
</evidence>
<dbReference type="InterPro" id="IPR048897">
    <property type="entry name" value="Nol11_C"/>
</dbReference>
<dbReference type="EnsemblMetazoa" id="GPPI035528-RA">
    <property type="protein sequence ID" value="GPPI035528-PA"/>
    <property type="gene ID" value="GPPI035528"/>
</dbReference>
<keyword evidence="3" id="KW-0805">Transcription regulation</keyword>
<evidence type="ECO:0000259" key="7">
    <source>
        <dbReference type="Pfam" id="PF08168"/>
    </source>
</evidence>
<keyword evidence="5" id="KW-0804">Transcription</keyword>
<dbReference type="InterPro" id="IPR042859">
    <property type="entry name" value="NOL11"/>
</dbReference>
<dbReference type="GO" id="GO:0005730">
    <property type="term" value="C:nucleolus"/>
    <property type="evidence" value="ECO:0007669"/>
    <property type="project" value="UniProtKB-SubCell"/>
</dbReference>
<evidence type="ECO:0000256" key="5">
    <source>
        <dbReference type="ARBA" id="ARBA00023163"/>
    </source>
</evidence>
<reference evidence="9" key="2">
    <citation type="submission" date="2020-05" db="UniProtKB">
        <authorList>
            <consortium name="EnsemblMetazoa"/>
        </authorList>
    </citation>
    <scope>IDENTIFICATION</scope>
    <source>
        <strain evidence="9">IAEA</strain>
    </source>
</reference>
<dbReference type="EMBL" id="JXJN01017347">
    <property type="status" value="NOT_ANNOTATED_CDS"/>
    <property type="molecule type" value="Genomic_DNA"/>
</dbReference>
<evidence type="ECO:0000256" key="3">
    <source>
        <dbReference type="ARBA" id="ARBA00023015"/>
    </source>
</evidence>
<keyword evidence="2" id="KW-0698">rRNA processing</keyword>
<dbReference type="STRING" id="67801.A0A1B0BND8"/>
<dbReference type="Pfam" id="PF08168">
    <property type="entry name" value="NOL11_N"/>
    <property type="match status" value="1"/>
</dbReference>
<keyword evidence="4" id="KW-0010">Activator</keyword>
<dbReference type="Proteomes" id="UP000092460">
    <property type="component" value="Unassembled WGS sequence"/>
</dbReference>
<dbReference type="PANTHER" id="PTHR15633:SF2">
    <property type="entry name" value="NUCLEOLAR PROTEIN 11"/>
    <property type="match status" value="1"/>
</dbReference>
<dbReference type="GO" id="GO:0030490">
    <property type="term" value="P:maturation of SSU-rRNA"/>
    <property type="evidence" value="ECO:0007669"/>
    <property type="project" value="InterPro"/>
</dbReference>
<feature type="domain" description="Nucleolar protein 11 C-terminal" evidence="8">
    <location>
        <begin position="410"/>
        <end position="727"/>
    </location>
</feature>
<evidence type="ECO:0000259" key="8">
    <source>
        <dbReference type="Pfam" id="PF20998"/>
    </source>
</evidence>
<evidence type="ECO:0000256" key="1">
    <source>
        <dbReference type="ARBA" id="ARBA00004604"/>
    </source>
</evidence>
<evidence type="ECO:0000256" key="2">
    <source>
        <dbReference type="ARBA" id="ARBA00022552"/>
    </source>
</evidence>
<organism evidence="9 10">
    <name type="scientific">Glossina palpalis gambiensis</name>
    <dbReference type="NCBI Taxonomy" id="67801"/>
    <lineage>
        <taxon>Eukaryota</taxon>
        <taxon>Metazoa</taxon>
        <taxon>Ecdysozoa</taxon>
        <taxon>Arthropoda</taxon>
        <taxon>Hexapoda</taxon>
        <taxon>Insecta</taxon>
        <taxon>Pterygota</taxon>
        <taxon>Neoptera</taxon>
        <taxon>Endopterygota</taxon>
        <taxon>Diptera</taxon>
        <taxon>Brachycera</taxon>
        <taxon>Muscomorpha</taxon>
        <taxon>Hippoboscoidea</taxon>
        <taxon>Glossinidae</taxon>
        <taxon>Glossina</taxon>
    </lineage>
</organism>
<sequence length="727" mass="83710">MTKFINYYNLCPIPEPKDFLGIAADKEKGNIITTLSKNIVIIITISTQKQVRSWSVVEKLSSKVVYDKSSEKYVGVFGNKTLRCWDESTVDVNKTKKLRFHKNISELVTNEKDTFVLYDDGLFECLKTAIDTRKEGREITSVPQHLQLVPDLNLNKGRIFTLPNGKQILTYFETNHTSGECYLVRLPLEDENLRQRYPLKRGNLQTTVCGAAVIEGDGVPSLCTIWSDKRIFLLSLDDCAQPERSPGTFVSMLSHLKVDSSLSLLGLSGHSVAIYGANYGQKKESEGASLLIYNLQYKVIKVKQFFKVYFDFSKLWSIDNHILLALGQNLSVVQYRVSKELLSELVGTQVCNDYQTSVEGDQINEDDYIQDYLQYTTNIGKCTELEYQPKRTHYINEADGRSIPFMGVENFEKDLNHIKHINLHVDVRQASVASSDEQITLMSNHNDDGFTCRKIQIIASQMEKAGASEHEITEKLLWLLIKAELLTDIGVCLKRYTNISEKMLSKTLNFILKQFEITNPATKEQPASNETLLLNGHRNSIVNSIDIKSEDKYEMDKKNKKKSYIPYSDRLSKEAAGTLQTEIKDILNILLSCNFDFTVIANYIRQDIGYSEMLILLEHLYDMLTDPNITAFEERPSHEHTSVEFELQILRWFGVFLNTHFQKLALSKDVKLIEILMRWQELFIQYKHEIIELQETSALLYNIIQRKKLAEDRDYSKWYSIEQIHLF</sequence>
<dbReference type="InterPro" id="IPR012584">
    <property type="entry name" value="NOL11_N"/>
</dbReference>
<feature type="domain" description="Nucleolar protein 11 N-terminal" evidence="7">
    <location>
        <begin position="1"/>
        <end position="336"/>
    </location>
</feature>
<dbReference type="Pfam" id="PF20998">
    <property type="entry name" value="Nol11_C"/>
    <property type="match status" value="1"/>
</dbReference>
<comment type="subcellular location">
    <subcellularLocation>
        <location evidence="1">Nucleus</location>
        <location evidence="1">Nucleolus</location>
    </subcellularLocation>
</comment>
<keyword evidence="6" id="KW-0539">Nucleus</keyword>
<proteinExistence type="predicted"/>
<reference evidence="10" key="1">
    <citation type="submission" date="2015-01" db="EMBL/GenBank/DDBJ databases">
        <authorList>
            <person name="Aksoy S."/>
            <person name="Warren W."/>
            <person name="Wilson R.K."/>
        </authorList>
    </citation>
    <scope>NUCLEOTIDE SEQUENCE [LARGE SCALE GENOMIC DNA]</scope>
    <source>
        <strain evidence="10">IAEA</strain>
    </source>
</reference>
<evidence type="ECO:0000256" key="6">
    <source>
        <dbReference type="ARBA" id="ARBA00023242"/>
    </source>
</evidence>
<dbReference type="SUPFAM" id="SSF63829">
    <property type="entry name" value="Calcium-dependent phosphotriesterase"/>
    <property type="match status" value="1"/>
</dbReference>
<dbReference type="GO" id="GO:0003723">
    <property type="term" value="F:RNA binding"/>
    <property type="evidence" value="ECO:0007669"/>
    <property type="project" value="TreeGrafter"/>
</dbReference>
<protein>
    <recommendedName>
        <fullName evidence="11">Nucleolar protein 11</fullName>
    </recommendedName>
</protein>
<dbReference type="PANTHER" id="PTHR15633">
    <property type="entry name" value="NUCLEOLAR PROTEIN 11"/>
    <property type="match status" value="1"/>
</dbReference>
<evidence type="ECO:0000313" key="9">
    <source>
        <dbReference type="EnsemblMetazoa" id="GPPI035528-PA"/>
    </source>
</evidence>
<accession>A0A1B0BND8</accession>
<dbReference type="AlphaFoldDB" id="A0A1B0BND8"/>
<evidence type="ECO:0000256" key="4">
    <source>
        <dbReference type="ARBA" id="ARBA00023159"/>
    </source>
</evidence>
<name>A0A1B0BND8_9MUSC</name>
<keyword evidence="10" id="KW-1185">Reference proteome</keyword>